<dbReference type="STRING" id="240427.AYR62_06050"/>
<dbReference type="Pfam" id="PF02595">
    <property type="entry name" value="Gly_kinase"/>
    <property type="match status" value="1"/>
</dbReference>
<accession>A0A1B2J127</accession>
<proteinExistence type="inferred from homology"/>
<keyword evidence="2 4" id="KW-0808">Transferase</keyword>
<sequence>MKIVIAPDSFKGGMTAKQAADAIETGVKRVFPESDRVKVPMADGGEGTVQALVDATGGTMLQKYVTGPLGKPIATSSGLLGDHETAVIEMAAASGLEAVPVSERNPSVTTTYGTGELILAAMDQGVKRIIIGIGGSATVDGGAGMAQALGVHLLDETGTELQVGGGQLGQLTHIDITGLDHRIQDVSFLVASDVTNPLIGENGAAAVFGPQKGATSEMVKQLDRNLAHFAQIIEMDLGVKVGEIPGAGAAGGLGAGLIAFLRGHLQPGIDLVIRFAGLRERAQDADLVFTGEGQVDFQTQYGKTPLGVAQTTKAVAPHAPVIVLTGNVGSGTDVLFSKGIDAIFPIEQGVTTLTEALNDGAANLTATAEQVARVIAQTRWLWH</sequence>
<protein>
    <submittedName>
        <fullName evidence="5">Glycerate kinase</fullName>
    </submittedName>
</protein>
<evidence type="ECO:0000256" key="4">
    <source>
        <dbReference type="PIRNR" id="PIRNR006078"/>
    </source>
</evidence>
<evidence type="ECO:0000313" key="6">
    <source>
        <dbReference type="Proteomes" id="UP000093267"/>
    </source>
</evidence>
<keyword evidence="3 4" id="KW-0418">Kinase</keyword>
<name>A0A1B2J127_9LACO</name>
<organism evidence="5 6">
    <name type="scientific">Secundilactobacillus paracollinoides</name>
    <dbReference type="NCBI Taxonomy" id="240427"/>
    <lineage>
        <taxon>Bacteria</taxon>
        <taxon>Bacillati</taxon>
        <taxon>Bacillota</taxon>
        <taxon>Bacilli</taxon>
        <taxon>Lactobacillales</taxon>
        <taxon>Lactobacillaceae</taxon>
        <taxon>Secundilactobacillus</taxon>
    </lineage>
</organism>
<evidence type="ECO:0000256" key="1">
    <source>
        <dbReference type="ARBA" id="ARBA00006284"/>
    </source>
</evidence>
<comment type="similarity">
    <text evidence="1 4">Belongs to the glycerate kinase type-1 family.</text>
</comment>
<dbReference type="PANTHER" id="PTHR21599">
    <property type="entry name" value="GLYCERATE KINASE"/>
    <property type="match status" value="1"/>
</dbReference>
<dbReference type="EMBL" id="CP014924">
    <property type="protein sequence ID" value="ANZ67959.1"/>
    <property type="molecule type" value="Genomic_DNA"/>
</dbReference>
<dbReference type="RefSeq" id="WP_065903154.1">
    <property type="nucleotide sequence ID" value="NZ_CP014912.1"/>
</dbReference>
<dbReference type="PIRSF" id="PIRSF006078">
    <property type="entry name" value="GlxK"/>
    <property type="match status" value="1"/>
</dbReference>
<dbReference type="InterPro" id="IPR036129">
    <property type="entry name" value="Glycerate_kinase_sf"/>
</dbReference>
<dbReference type="InterPro" id="IPR018193">
    <property type="entry name" value="Glyc_kinase_flavodox-like_fold"/>
</dbReference>
<evidence type="ECO:0000256" key="2">
    <source>
        <dbReference type="ARBA" id="ARBA00022679"/>
    </source>
</evidence>
<dbReference type="Gene3D" id="3.40.50.10350">
    <property type="entry name" value="Glycerate kinase, domain 1"/>
    <property type="match status" value="1"/>
</dbReference>
<gene>
    <name evidence="5" type="ORF">AYR63_12955</name>
</gene>
<dbReference type="OrthoDB" id="9774290at2"/>
<evidence type="ECO:0000313" key="5">
    <source>
        <dbReference type="EMBL" id="ANZ67959.1"/>
    </source>
</evidence>
<dbReference type="Proteomes" id="UP000093267">
    <property type="component" value="Chromosome"/>
</dbReference>
<dbReference type="NCBIfam" id="TIGR00045">
    <property type="entry name" value="glycerate kinase"/>
    <property type="match status" value="1"/>
</dbReference>
<dbReference type="AlphaFoldDB" id="A0A1B2J127"/>
<dbReference type="InterPro" id="IPR004381">
    <property type="entry name" value="Glycerate_kinase"/>
</dbReference>
<keyword evidence="6" id="KW-1185">Reference proteome</keyword>
<reference evidence="5 6" key="1">
    <citation type="submission" date="2016-03" db="EMBL/GenBank/DDBJ databases">
        <title>Pediococcus and Lactobacillus from brewery environment - whole genome sequencing and assembly.</title>
        <authorList>
            <person name="Behr J."/>
            <person name="Geissler A.J."/>
            <person name="Vogel R.F."/>
        </authorList>
    </citation>
    <scope>NUCLEOTIDE SEQUENCE [LARGE SCALE GENOMIC DNA]</scope>
    <source>
        <strain evidence="5 6">TMW 1.1995</strain>
    </source>
</reference>
<dbReference type="Gene3D" id="3.90.1510.10">
    <property type="entry name" value="Glycerate kinase, domain 2"/>
    <property type="match status" value="1"/>
</dbReference>
<dbReference type="GO" id="GO:0008887">
    <property type="term" value="F:glycerate kinase activity"/>
    <property type="evidence" value="ECO:0007669"/>
    <property type="project" value="UniProtKB-UniRule"/>
</dbReference>
<evidence type="ECO:0000256" key="3">
    <source>
        <dbReference type="ARBA" id="ARBA00022777"/>
    </source>
</evidence>
<dbReference type="GO" id="GO:0031388">
    <property type="term" value="P:organic acid phosphorylation"/>
    <property type="evidence" value="ECO:0007669"/>
    <property type="project" value="UniProtKB-UniRule"/>
</dbReference>
<dbReference type="SUPFAM" id="SSF110738">
    <property type="entry name" value="Glycerate kinase I"/>
    <property type="match status" value="1"/>
</dbReference>
<dbReference type="PANTHER" id="PTHR21599:SF0">
    <property type="entry name" value="GLYCERATE KINASE"/>
    <property type="match status" value="1"/>
</dbReference>
<dbReference type="InterPro" id="IPR018197">
    <property type="entry name" value="Glycerate_kinase_RE-like"/>
</dbReference>